<dbReference type="AlphaFoldDB" id="A0A345XQY5"/>
<dbReference type="Proteomes" id="UP000254425">
    <property type="component" value="Chromosome"/>
</dbReference>
<proteinExistence type="predicted"/>
<dbReference type="KEGG" id="sarm:DVA86_16675"/>
<feature type="region of interest" description="Disordered" evidence="1">
    <location>
        <begin position="46"/>
        <end position="70"/>
    </location>
</feature>
<reference evidence="2 3" key="1">
    <citation type="submission" date="2018-07" db="EMBL/GenBank/DDBJ databases">
        <title>Draft genome of the type strain Streptomyces armeniacus ATCC 15676.</title>
        <authorList>
            <person name="Labana P."/>
            <person name="Gosse J.T."/>
            <person name="Boddy C.N."/>
        </authorList>
    </citation>
    <scope>NUCLEOTIDE SEQUENCE [LARGE SCALE GENOMIC DNA]</scope>
    <source>
        <strain evidence="2 3">ATCC 15676</strain>
    </source>
</reference>
<evidence type="ECO:0000313" key="2">
    <source>
        <dbReference type="EMBL" id="AXK34051.1"/>
    </source>
</evidence>
<dbReference type="EMBL" id="CP031320">
    <property type="protein sequence ID" value="AXK34051.1"/>
    <property type="molecule type" value="Genomic_DNA"/>
</dbReference>
<name>A0A345XQY5_9ACTN</name>
<evidence type="ECO:0000313" key="3">
    <source>
        <dbReference type="Proteomes" id="UP000254425"/>
    </source>
</evidence>
<organism evidence="2 3">
    <name type="scientific">Streptomyces armeniacus</name>
    <dbReference type="NCBI Taxonomy" id="83291"/>
    <lineage>
        <taxon>Bacteria</taxon>
        <taxon>Bacillati</taxon>
        <taxon>Actinomycetota</taxon>
        <taxon>Actinomycetes</taxon>
        <taxon>Kitasatosporales</taxon>
        <taxon>Streptomycetaceae</taxon>
        <taxon>Streptomyces</taxon>
    </lineage>
</organism>
<gene>
    <name evidence="2" type="ORF">DVA86_16675</name>
</gene>
<evidence type="ECO:0000256" key="1">
    <source>
        <dbReference type="SAM" id="MobiDB-lite"/>
    </source>
</evidence>
<keyword evidence="3" id="KW-1185">Reference proteome</keyword>
<sequence>MSSGDDRIWFPGNPWPDGHRIARFEWGGRLDPDVGLRFTFELESADYDADDPPGLEDDDGDDGDDDEWGSGFESSKTAWRNFHRCGITPAMGFVVGTPDEPLDFEGLPDRTFRVDRPEDVARLDDEDDLAFHIYLLGHDSVADHHIRFPAVHAPFEFGVEWAGRIALTYIGDEELRHTFQVRVGRAAFRGFRVPDELDDGAADRLLTACVRDASLFRLSQSTATRRYVPTP</sequence>
<feature type="compositionally biased region" description="Acidic residues" evidence="1">
    <location>
        <begin position="46"/>
        <end position="68"/>
    </location>
</feature>
<accession>A0A345XQY5</accession>
<dbReference type="RefSeq" id="WP_208879273.1">
    <property type="nucleotide sequence ID" value="NZ_CP031320.1"/>
</dbReference>
<protein>
    <submittedName>
        <fullName evidence="2">Uncharacterized protein</fullName>
    </submittedName>
</protein>